<protein>
    <recommendedName>
        <fullName evidence="10">FAD/NAD(P)-binding domain-containing protein</fullName>
    </recommendedName>
</protein>
<organism evidence="8 9">
    <name type="scientific">Tetrapyrgos nigripes</name>
    <dbReference type="NCBI Taxonomy" id="182062"/>
    <lineage>
        <taxon>Eukaryota</taxon>
        <taxon>Fungi</taxon>
        <taxon>Dikarya</taxon>
        <taxon>Basidiomycota</taxon>
        <taxon>Agaricomycotina</taxon>
        <taxon>Agaricomycetes</taxon>
        <taxon>Agaricomycetidae</taxon>
        <taxon>Agaricales</taxon>
        <taxon>Marasmiineae</taxon>
        <taxon>Marasmiaceae</taxon>
        <taxon>Tetrapyrgos</taxon>
    </lineage>
</organism>
<dbReference type="Proteomes" id="UP000559256">
    <property type="component" value="Unassembled WGS sequence"/>
</dbReference>
<dbReference type="InterPro" id="IPR020946">
    <property type="entry name" value="Flavin_mOase-like"/>
</dbReference>
<evidence type="ECO:0000256" key="1">
    <source>
        <dbReference type="ARBA" id="ARBA00001974"/>
    </source>
</evidence>
<evidence type="ECO:0000256" key="5">
    <source>
        <dbReference type="ARBA" id="ARBA00022857"/>
    </source>
</evidence>
<keyword evidence="4" id="KW-0274">FAD</keyword>
<evidence type="ECO:0000313" key="9">
    <source>
        <dbReference type="Proteomes" id="UP000559256"/>
    </source>
</evidence>
<accession>A0A8H5CH08</accession>
<proteinExistence type="inferred from homology"/>
<comment type="similarity">
    <text evidence="2">Belongs to the FAD-binding monooxygenase family.</text>
</comment>
<dbReference type="InterPro" id="IPR036188">
    <property type="entry name" value="FAD/NAD-bd_sf"/>
</dbReference>
<dbReference type="PRINTS" id="PR00411">
    <property type="entry name" value="PNDRDTASEI"/>
</dbReference>
<evidence type="ECO:0008006" key="10">
    <source>
        <dbReference type="Google" id="ProtNLM"/>
    </source>
</evidence>
<dbReference type="Gene3D" id="3.50.50.60">
    <property type="entry name" value="FAD/NAD(P)-binding domain"/>
    <property type="match status" value="2"/>
</dbReference>
<dbReference type="EMBL" id="JAACJM010000160">
    <property type="protein sequence ID" value="KAF5341580.1"/>
    <property type="molecule type" value="Genomic_DNA"/>
</dbReference>
<name>A0A8H5CH08_9AGAR</name>
<evidence type="ECO:0000256" key="4">
    <source>
        <dbReference type="ARBA" id="ARBA00022827"/>
    </source>
</evidence>
<keyword evidence="3" id="KW-0285">Flavoprotein</keyword>
<dbReference type="InterPro" id="IPR050775">
    <property type="entry name" value="FAD-binding_Monooxygenases"/>
</dbReference>
<dbReference type="PANTHER" id="PTHR43098:SF3">
    <property type="entry name" value="L-ORNITHINE N(5)-MONOOXYGENASE-RELATED"/>
    <property type="match status" value="1"/>
</dbReference>
<keyword evidence="7" id="KW-0503">Monooxygenase</keyword>
<sequence length="566" mass="64132">MSPSATTQNDNSPVNLDIDVLIVGAGFGGVYSLIQLRKLGLNAKIFEAGKDFGGIWYWNCYPGARVDSDLPIYQLSSPEIYKDWNFKEKFPDWKELRNYFHYVDEKAGLRKDVYFESFVEEAVWDENENKWIVKTKDGKTAKATFLFLNTGIGSSYYVPDIKGLDSFKGTVHHTARWPQEGVDFKGKKVGVVGTGATGVQVIQEVAPDAEHLTVFQRTPNLALPMVQSKVSPHLQKQNQDLYPILFKKCRETFGGFTYDLIYDKKTLEATPEERRHHYEATWTEGGFRFWIANYADMFSDKAANDEAYAFWREKVSARIKDPVVREKLAPTVAPHPFGVKRPSLEQRYYEVFNQPNVTLVDVNESPIEEVTSKGVKTKDGKEYELDILVLATGFDMVTGGITAINIVGKDGVPIAAKWSNEGVHTYLGMTVANYPNLFISYGPQGPTAFCNGPSCLEMQGEWIINCIKHMQDKGYTRVEADREAEKVWRDLVLDIHNKTLFPLAKSWYTGANIPGKRIEPLNFAGGVPLYYKHINEVVDKDYEGFHFSKTPIKDLNSQLKELSVRN</sequence>
<dbReference type="GO" id="GO:0004499">
    <property type="term" value="F:N,N-dimethylaniline monooxygenase activity"/>
    <property type="evidence" value="ECO:0007669"/>
    <property type="project" value="InterPro"/>
</dbReference>
<dbReference type="PANTHER" id="PTHR43098">
    <property type="entry name" value="L-ORNITHINE N(5)-MONOOXYGENASE-RELATED"/>
    <property type="match status" value="1"/>
</dbReference>
<reference evidence="8 9" key="1">
    <citation type="journal article" date="2020" name="ISME J.">
        <title>Uncovering the hidden diversity of litter-decomposition mechanisms in mushroom-forming fungi.</title>
        <authorList>
            <person name="Floudas D."/>
            <person name="Bentzer J."/>
            <person name="Ahren D."/>
            <person name="Johansson T."/>
            <person name="Persson P."/>
            <person name="Tunlid A."/>
        </authorList>
    </citation>
    <scope>NUCLEOTIDE SEQUENCE [LARGE SCALE GENOMIC DNA]</scope>
    <source>
        <strain evidence="8 9">CBS 291.85</strain>
    </source>
</reference>
<comment type="caution">
    <text evidence="8">The sequence shown here is derived from an EMBL/GenBank/DDBJ whole genome shotgun (WGS) entry which is preliminary data.</text>
</comment>
<dbReference type="GO" id="GO:0050660">
    <property type="term" value="F:flavin adenine dinucleotide binding"/>
    <property type="evidence" value="ECO:0007669"/>
    <property type="project" value="InterPro"/>
</dbReference>
<comment type="cofactor">
    <cofactor evidence="1">
        <name>FAD</name>
        <dbReference type="ChEBI" id="CHEBI:57692"/>
    </cofactor>
</comment>
<evidence type="ECO:0000256" key="6">
    <source>
        <dbReference type="ARBA" id="ARBA00023002"/>
    </source>
</evidence>
<evidence type="ECO:0000256" key="2">
    <source>
        <dbReference type="ARBA" id="ARBA00010139"/>
    </source>
</evidence>
<dbReference type="AlphaFoldDB" id="A0A8H5CH08"/>
<keyword evidence="9" id="KW-1185">Reference proteome</keyword>
<evidence type="ECO:0000313" key="8">
    <source>
        <dbReference type="EMBL" id="KAF5341580.1"/>
    </source>
</evidence>
<evidence type="ECO:0000256" key="7">
    <source>
        <dbReference type="ARBA" id="ARBA00023033"/>
    </source>
</evidence>
<keyword evidence="6" id="KW-0560">Oxidoreductase</keyword>
<dbReference type="OrthoDB" id="66881at2759"/>
<gene>
    <name evidence="8" type="ORF">D9758_014072</name>
</gene>
<evidence type="ECO:0000256" key="3">
    <source>
        <dbReference type="ARBA" id="ARBA00022630"/>
    </source>
</evidence>
<keyword evidence="5" id="KW-0521">NADP</keyword>
<dbReference type="SUPFAM" id="SSF51905">
    <property type="entry name" value="FAD/NAD(P)-binding domain"/>
    <property type="match status" value="2"/>
</dbReference>
<dbReference type="GO" id="GO:0050661">
    <property type="term" value="F:NADP binding"/>
    <property type="evidence" value="ECO:0007669"/>
    <property type="project" value="InterPro"/>
</dbReference>
<dbReference type="Pfam" id="PF00743">
    <property type="entry name" value="FMO-like"/>
    <property type="match status" value="1"/>
</dbReference>